<dbReference type="HOGENOM" id="CLU_080487_0_0_1"/>
<evidence type="ECO:0000313" key="2">
    <source>
        <dbReference type="Proteomes" id="UP000027195"/>
    </source>
</evidence>
<dbReference type="PANTHER" id="PTHR35517">
    <property type="entry name" value="PROTEIN ARGININE N-METHYLTRANSFERASE SFM1"/>
    <property type="match status" value="1"/>
</dbReference>
<dbReference type="EMBL" id="KL198041">
    <property type="protein sequence ID" value="KDQ13761.1"/>
    <property type="molecule type" value="Genomic_DNA"/>
</dbReference>
<dbReference type="CDD" id="cd18090">
    <property type="entry name" value="Arginine_MT_Sfm1"/>
    <property type="match status" value="1"/>
</dbReference>
<dbReference type="InterPro" id="IPR007364">
    <property type="entry name" value="SFM1-like"/>
</dbReference>
<dbReference type="Proteomes" id="UP000027195">
    <property type="component" value="Unassembled WGS sequence"/>
</dbReference>
<keyword evidence="2" id="KW-1185">Reference proteome</keyword>
<dbReference type="OrthoDB" id="373498at2759"/>
<protein>
    <recommendedName>
        <fullName evidence="3">DUF431-domain-containing protein</fullName>
    </recommendedName>
</protein>
<evidence type="ECO:0000313" key="1">
    <source>
        <dbReference type="EMBL" id="KDQ13761.1"/>
    </source>
</evidence>
<accession>A0A067MQ88</accession>
<name>A0A067MQ88_BOTB1</name>
<dbReference type="InParanoid" id="A0A067MQ88"/>
<dbReference type="PANTHER" id="PTHR35517:SF1">
    <property type="entry name" value="PROTEIN ARGININE N-METHYLTRANSFERASE SFM1"/>
    <property type="match status" value="1"/>
</dbReference>
<dbReference type="AlphaFoldDB" id="A0A067MQ88"/>
<reference evidence="2" key="1">
    <citation type="journal article" date="2014" name="Proc. Natl. Acad. Sci. U.S.A.">
        <title>Extensive sampling of basidiomycete genomes demonstrates inadequacy of the white-rot/brown-rot paradigm for wood decay fungi.</title>
        <authorList>
            <person name="Riley R."/>
            <person name="Salamov A.A."/>
            <person name="Brown D.W."/>
            <person name="Nagy L.G."/>
            <person name="Floudas D."/>
            <person name="Held B.W."/>
            <person name="Levasseur A."/>
            <person name="Lombard V."/>
            <person name="Morin E."/>
            <person name="Otillar R."/>
            <person name="Lindquist E.A."/>
            <person name="Sun H."/>
            <person name="LaButti K.M."/>
            <person name="Schmutz J."/>
            <person name="Jabbour D."/>
            <person name="Luo H."/>
            <person name="Baker S.E."/>
            <person name="Pisabarro A.G."/>
            <person name="Walton J.D."/>
            <person name="Blanchette R.A."/>
            <person name="Henrissat B."/>
            <person name="Martin F."/>
            <person name="Cullen D."/>
            <person name="Hibbett D.S."/>
            <person name="Grigoriev I.V."/>
        </authorList>
    </citation>
    <scope>NUCLEOTIDE SEQUENCE [LARGE SCALE GENOMIC DNA]</scope>
    <source>
        <strain evidence="2">FD-172 SS1</strain>
    </source>
</reference>
<sequence length="206" mass="23377">MRTLAGAGSTVYFAHLSPSSCASMSERFLLDREHDERTEASNQREKNPAKQQLLANAEFRTESIQELMKIHRVPLERVCLLDPRAERELSPEDGPQFDWFLFGGILGDDPPRDRTSELRVLGFPNRHLGPVQMTTDTALGVTKRVVVDQVPLRSIPYTDHPTIQFNPRESVEMPFRYIAEGEGGEPCMPPGMRALLHEDLNKSFEF</sequence>
<evidence type="ECO:0008006" key="3">
    <source>
        <dbReference type="Google" id="ProtNLM"/>
    </source>
</evidence>
<gene>
    <name evidence="1" type="ORF">BOTBODRAFT_33200</name>
</gene>
<organism evidence="1 2">
    <name type="scientific">Botryobasidium botryosum (strain FD-172 SS1)</name>
    <dbReference type="NCBI Taxonomy" id="930990"/>
    <lineage>
        <taxon>Eukaryota</taxon>
        <taxon>Fungi</taxon>
        <taxon>Dikarya</taxon>
        <taxon>Basidiomycota</taxon>
        <taxon>Agaricomycotina</taxon>
        <taxon>Agaricomycetes</taxon>
        <taxon>Cantharellales</taxon>
        <taxon>Botryobasidiaceae</taxon>
        <taxon>Botryobasidium</taxon>
    </lineage>
</organism>
<dbReference type="GO" id="GO:0035241">
    <property type="term" value="F:protein-arginine omega-N monomethyltransferase activity"/>
    <property type="evidence" value="ECO:0007669"/>
    <property type="project" value="TreeGrafter"/>
</dbReference>
<dbReference type="Pfam" id="PF04252">
    <property type="entry name" value="SFM1-like"/>
    <property type="match status" value="1"/>
</dbReference>
<proteinExistence type="predicted"/>